<accession>A0A1G6RL06</accession>
<gene>
    <name evidence="4" type="ORF">SAMN04487779_100444</name>
</gene>
<name>A0A1G6RL06_9PROT</name>
<dbReference type="Proteomes" id="UP000198925">
    <property type="component" value="Unassembled WGS sequence"/>
</dbReference>
<protein>
    <submittedName>
        <fullName evidence="4">Tape measure domain-containing protein</fullName>
    </submittedName>
</protein>
<dbReference type="STRING" id="938405.SAMN02927895_01835"/>
<proteinExistence type="predicted"/>
<evidence type="ECO:0000313" key="4">
    <source>
        <dbReference type="EMBL" id="SDD05054.1"/>
    </source>
</evidence>
<feature type="domain" description="Tape measure protein N-terminal" evidence="3">
    <location>
        <begin position="71"/>
        <end position="260"/>
    </location>
</feature>
<feature type="compositionally biased region" description="Basic and acidic residues" evidence="2">
    <location>
        <begin position="365"/>
        <end position="379"/>
    </location>
</feature>
<dbReference type="EMBL" id="FMZX01000004">
    <property type="protein sequence ID" value="SDD05054.1"/>
    <property type="molecule type" value="Genomic_DNA"/>
</dbReference>
<keyword evidence="5" id="KW-1185">Reference proteome</keyword>
<evidence type="ECO:0000313" key="5">
    <source>
        <dbReference type="Proteomes" id="UP000198925"/>
    </source>
</evidence>
<dbReference type="Pfam" id="PF20155">
    <property type="entry name" value="TMP_3"/>
    <property type="match status" value="1"/>
</dbReference>
<reference evidence="4 5" key="1">
    <citation type="submission" date="2016-10" db="EMBL/GenBank/DDBJ databases">
        <authorList>
            <person name="de Groot N.N."/>
        </authorList>
    </citation>
    <scope>NUCLEOTIDE SEQUENCE [LARGE SCALE GENOMIC DNA]</scope>
    <source>
        <strain evidence="4 5">CPCC 100156</strain>
    </source>
</reference>
<evidence type="ECO:0000256" key="2">
    <source>
        <dbReference type="SAM" id="MobiDB-lite"/>
    </source>
</evidence>
<feature type="coiled-coil region" evidence="1">
    <location>
        <begin position="465"/>
        <end position="554"/>
    </location>
</feature>
<feature type="region of interest" description="Disordered" evidence="2">
    <location>
        <begin position="365"/>
        <end position="394"/>
    </location>
</feature>
<dbReference type="AlphaFoldDB" id="A0A1G6RL06"/>
<keyword evidence="1" id="KW-0175">Coiled coil</keyword>
<dbReference type="NCBIfam" id="TIGR02675">
    <property type="entry name" value="tape_meas_nterm"/>
    <property type="match status" value="1"/>
</dbReference>
<dbReference type="InterPro" id="IPR013491">
    <property type="entry name" value="Tape_meas_N"/>
</dbReference>
<dbReference type="RefSeq" id="WP_090662953.1">
    <property type="nucleotide sequence ID" value="NZ_FMZX01000004.1"/>
</dbReference>
<sequence length="722" mass="77773">MADATRRVSVRLSLDDAARVKQELREVGETGQRSLERIQSGADRASRALDLLDVAVRGVQIAGIAAGLRAVVVAGDALTQSMGRLNTALGSVERAGEIYDRLYRDSLQTGVAVRESVDAFARFSIAAREIGATSDQVATLVGGLQRIAIASGASQQEIASSTQQLAQALASGTLQGDELRSILEGLPTLAQALARELGVSIGELRKLGSEGKLTADTVFPALLRAVERLNGEFERAPLSVGRAFGQLTAAADQFLARLDQAIGLSNALARALSGAARVLDGVRRGSGLLLPSEQEADRRAQAEALRAQIARLEAESQGDSLRSQPRRGSIRGGLAGAAQQQAGVDRAARLEELRRQYAELQEEITRGEAAAGERQRTEQETAATQAAEARRRRAAADAEELRKALDDRFRINSEYEDRTRRLREAEAAGGITAADRTRLETLALQERDEALRRLEPRVAAVRRASNEGAREAREAEREVNDILRERERLIEGNENAYERYQRRLERLSDLVQRSERIGRPIPDATIQREAERAMEDLERAEERVQRGAERTSETVRDLGLTFSSAFEDAIIKGEKLSKVMQGLLQDIARVIARRTITEPLGNAVSAGLTGLGAGSWLDSIGSWIGGLFRAEGGPVAAGQPYIVGDRGPEWFVPNLAGTVLPNGTAPGGGTTIQTTVNIDARGADAGVEVRLRMLSGQIARQSSAMTLDAIRRGGAAYKTVRG</sequence>
<evidence type="ECO:0000256" key="1">
    <source>
        <dbReference type="SAM" id="Coils"/>
    </source>
</evidence>
<evidence type="ECO:0000259" key="3">
    <source>
        <dbReference type="Pfam" id="PF20155"/>
    </source>
</evidence>
<organism evidence="4 5">
    <name type="scientific">Belnapia rosea</name>
    <dbReference type="NCBI Taxonomy" id="938405"/>
    <lineage>
        <taxon>Bacteria</taxon>
        <taxon>Pseudomonadati</taxon>
        <taxon>Pseudomonadota</taxon>
        <taxon>Alphaproteobacteria</taxon>
        <taxon>Acetobacterales</taxon>
        <taxon>Roseomonadaceae</taxon>
        <taxon>Belnapia</taxon>
    </lineage>
</organism>
<feature type="region of interest" description="Disordered" evidence="2">
    <location>
        <begin position="315"/>
        <end position="338"/>
    </location>
</feature>